<organism evidence="3 4">
    <name type="scientific">candidate division WOR-1 bacterium RIFOXYC2_FULL_46_14</name>
    <dbReference type="NCBI Taxonomy" id="1802587"/>
    <lineage>
        <taxon>Bacteria</taxon>
        <taxon>Bacillati</taxon>
        <taxon>Saganbacteria</taxon>
    </lineage>
</organism>
<dbReference type="EMBL" id="MEUJ01000004">
    <property type="protein sequence ID" value="OGC40151.1"/>
    <property type="molecule type" value="Genomic_DNA"/>
</dbReference>
<name>A0A1F4U5H2_UNCSA</name>
<dbReference type="PANTHER" id="PTHR30189">
    <property type="entry name" value="LPS-ASSEMBLY PROTEIN"/>
    <property type="match status" value="1"/>
</dbReference>
<feature type="domain" description="Organic solvent tolerance-like N-terminal" evidence="2">
    <location>
        <begin position="25"/>
        <end position="120"/>
    </location>
</feature>
<dbReference type="Pfam" id="PF03968">
    <property type="entry name" value="LptD_N"/>
    <property type="match status" value="1"/>
</dbReference>
<dbReference type="InterPro" id="IPR050218">
    <property type="entry name" value="LptD"/>
</dbReference>
<evidence type="ECO:0000313" key="4">
    <source>
        <dbReference type="Proteomes" id="UP000179242"/>
    </source>
</evidence>
<accession>A0A1F4U5H2</accession>
<dbReference type="Gene3D" id="2.60.450.10">
    <property type="entry name" value="Lipopolysaccharide (LPS) transport protein A like domain"/>
    <property type="match status" value="1"/>
</dbReference>
<proteinExistence type="predicted"/>
<protein>
    <recommendedName>
        <fullName evidence="2">Organic solvent tolerance-like N-terminal domain-containing protein</fullName>
    </recommendedName>
</protein>
<dbReference type="GO" id="GO:1990351">
    <property type="term" value="C:transporter complex"/>
    <property type="evidence" value="ECO:0007669"/>
    <property type="project" value="TreeGrafter"/>
</dbReference>
<dbReference type="GO" id="GO:0009279">
    <property type="term" value="C:cell outer membrane"/>
    <property type="evidence" value="ECO:0007669"/>
    <property type="project" value="TreeGrafter"/>
</dbReference>
<gene>
    <name evidence="3" type="ORF">A2438_02565</name>
</gene>
<evidence type="ECO:0000313" key="3">
    <source>
        <dbReference type="EMBL" id="OGC40151.1"/>
    </source>
</evidence>
<dbReference type="Proteomes" id="UP000179242">
    <property type="component" value="Unassembled WGS sequence"/>
</dbReference>
<keyword evidence="1" id="KW-0472">Membrane</keyword>
<dbReference type="PANTHER" id="PTHR30189:SF1">
    <property type="entry name" value="LPS-ASSEMBLY PROTEIN LPTD"/>
    <property type="match status" value="1"/>
</dbReference>
<reference evidence="3 4" key="1">
    <citation type="journal article" date="2016" name="Nat. Commun.">
        <title>Thousands of microbial genomes shed light on interconnected biogeochemical processes in an aquifer system.</title>
        <authorList>
            <person name="Anantharaman K."/>
            <person name="Brown C.T."/>
            <person name="Hug L.A."/>
            <person name="Sharon I."/>
            <person name="Castelle C.J."/>
            <person name="Probst A.J."/>
            <person name="Thomas B.C."/>
            <person name="Singh A."/>
            <person name="Wilkins M.J."/>
            <person name="Karaoz U."/>
            <person name="Brodie E.L."/>
            <person name="Williams K.H."/>
            <person name="Hubbard S.S."/>
            <person name="Banfield J.F."/>
        </authorList>
    </citation>
    <scope>NUCLEOTIDE SEQUENCE [LARGE SCALE GENOMIC DNA]</scope>
</reference>
<evidence type="ECO:0000256" key="1">
    <source>
        <dbReference type="ARBA" id="ARBA00023237"/>
    </source>
</evidence>
<evidence type="ECO:0000259" key="2">
    <source>
        <dbReference type="Pfam" id="PF03968"/>
    </source>
</evidence>
<sequence length="760" mass="87791">MIFRPITIFLILLTGLALAEEIPVKIKADTLKFSEQKELVTATGSVEIHIKDLVIRADKLEMYTPQDIVTAEGRVTLKGGGYDAAGKKVTYYSSNETASFYGFKSVQSPGTINGKLYLSGERIFDYKDKMIGENSGITTCDYENPHYLVMAKRVEYYPDDKIIGYNVTFYEGWIGKAPMLWAPYIYYDLKKQRKKNWVIGNNEVEGTFAKTSWDIPLPLAGSVLLLDWMDKKGIGLGTQWEYGNKSSVYLYNIDEKDTKINDWIVKWKHNARINDKTDLQFYHESQKTYLIPSGRSDKFNNRLSWNHRGDHVTQALLEQTDDKQNQNERYNLSLSHSYKGFDTSYGTSLDQKKNEPRQIRWSQYLSHSQPLLFDNTKFKTNFRYNDYIQRTGDIGDERLDIDYAISHSNNWFDLSWYENYYLDLDGSKYPADANLEYMERQPEIIIKGKPLDLKLFSLTPTLGYGWYREVKYVPALGRTRDYSSSRSQASLTAGKTFPSVFGNTFGFNLGIDQFVYEPGDMRYSFTESFALDSGWFDRVRNNASFRRGISEGNSPFFFDTVGVNYNEAKEALSFYYKDKFEWKNSIGYNFRIRKYDDFITSLSLRPSGLLALSLTSGFDLNNKRYRDLSSSIKFSPLRGLTFEVSGTCDINIGVFRSANSLIDWEIGSEAEWRSHMHVTVRSLYDTATQTMKLSDIALVKDLHCWNLSGFYSDYRKEFGFTFAIKAFPSEPFGYAPGRGFYYEGIDKAMQNINESSPRRY</sequence>
<dbReference type="InterPro" id="IPR005653">
    <property type="entry name" value="OstA-like_N"/>
</dbReference>
<comment type="caution">
    <text evidence="3">The sequence shown here is derived from an EMBL/GenBank/DDBJ whole genome shotgun (WGS) entry which is preliminary data.</text>
</comment>
<dbReference type="AlphaFoldDB" id="A0A1F4U5H2"/>
<keyword evidence="1" id="KW-0998">Cell outer membrane</keyword>